<comment type="caution">
    <text evidence="1">The sequence shown here is derived from an EMBL/GenBank/DDBJ whole genome shotgun (WGS) entry which is preliminary data.</text>
</comment>
<sequence>MARRRDTTLSNHTTSTRDTRQSTDSYDSRSTAPTSLSDSPRPSTMESSSRAAKFQAGSCGEDLSPATSLYPRSSVDTYSSMASSAELEDLETEDCLDYSAIPPLPVYRHEIEEINVRPSTPEDFAALFPSMNRLTIRHDDFTPDGNMNLRVDTVVLGRRKKTIQLFHLRMYDLNKREFSLRRYCRESGREVCNSKRKYIEPASTNRPNLQRSVSTAVRSLTKRPQLSRIPTGGSVFSSRSRPGTSHSAATTEPDDEFADVLTRALSADKKQKVRPMATNSIKLEFSNYARVDVVRRGNRNTKRYEFEWWGHKYSWKRVVDKLTDSVSFHLLRDGQNHTPVAHIVPETRSPNQVSADERAGGWVPPCHMWISDKSLVDALTDVADVVVATGLIALIDDCIKERWQTKKIHRIGLPLTSKSMDVEVVSPKAFVQHMFMRRNSDHHPSPLRFHRAVAAY</sequence>
<evidence type="ECO:0000313" key="2">
    <source>
        <dbReference type="Proteomes" id="UP001497700"/>
    </source>
</evidence>
<dbReference type="Proteomes" id="UP001497700">
    <property type="component" value="Unassembled WGS sequence"/>
</dbReference>
<accession>A0ACB9Z6X8</accession>
<gene>
    <name evidence="1" type="ORF">F4820DRAFT_457183</name>
</gene>
<evidence type="ECO:0000313" key="1">
    <source>
        <dbReference type="EMBL" id="KAI4867062.1"/>
    </source>
</evidence>
<name>A0ACB9Z6X8_9PEZI</name>
<reference evidence="1 2" key="1">
    <citation type="journal article" date="2022" name="New Phytol.">
        <title>Ecological generalism drives hyperdiversity of secondary metabolite gene clusters in xylarialean endophytes.</title>
        <authorList>
            <person name="Franco M.E.E."/>
            <person name="Wisecaver J.H."/>
            <person name="Arnold A.E."/>
            <person name="Ju Y.M."/>
            <person name="Slot J.C."/>
            <person name="Ahrendt S."/>
            <person name="Moore L.P."/>
            <person name="Eastman K.E."/>
            <person name="Scott K."/>
            <person name="Konkel Z."/>
            <person name="Mondo S.J."/>
            <person name="Kuo A."/>
            <person name="Hayes R.D."/>
            <person name="Haridas S."/>
            <person name="Andreopoulos B."/>
            <person name="Riley R."/>
            <person name="LaButti K."/>
            <person name="Pangilinan J."/>
            <person name="Lipzen A."/>
            <person name="Amirebrahimi M."/>
            <person name="Yan J."/>
            <person name="Adam C."/>
            <person name="Keymanesh K."/>
            <person name="Ng V."/>
            <person name="Louie K."/>
            <person name="Northen T."/>
            <person name="Drula E."/>
            <person name="Henrissat B."/>
            <person name="Hsieh H.M."/>
            <person name="Youens-Clark K."/>
            <person name="Lutzoni F."/>
            <person name="Miadlikowska J."/>
            <person name="Eastwood D.C."/>
            <person name="Hamelin R.C."/>
            <person name="Grigoriev I.V."/>
            <person name="U'Ren J.M."/>
        </authorList>
    </citation>
    <scope>NUCLEOTIDE SEQUENCE [LARGE SCALE GENOMIC DNA]</scope>
    <source>
        <strain evidence="1 2">CBS 119005</strain>
    </source>
</reference>
<proteinExistence type="predicted"/>
<organism evidence="1 2">
    <name type="scientific">Hypoxylon rubiginosum</name>
    <dbReference type="NCBI Taxonomy" id="110542"/>
    <lineage>
        <taxon>Eukaryota</taxon>
        <taxon>Fungi</taxon>
        <taxon>Dikarya</taxon>
        <taxon>Ascomycota</taxon>
        <taxon>Pezizomycotina</taxon>
        <taxon>Sordariomycetes</taxon>
        <taxon>Xylariomycetidae</taxon>
        <taxon>Xylariales</taxon>
        <taxon>Hypoxylaceae</taxon>
        <taxon>Hypoxylon</taxon>
    </lineage>
</organism>
<dbReference type="EMBL" id="MU393451">
    <property type="protein sequence ID" value="KAI4867062.1"/>
    <property type="molecule type" value="Genomic_DNA"/>
</dbReference>
<protein>
    <submittedName>
        <fullName evidence="1">Uncharacterized protein</fullName>
    </submittedName>
</protein>
<keyword evidence="2" id="KW-1185">Reference proteome</keyword>